<evidence type="ECO:0008006" key="3">
    <source>
        <dbReference type="Google" id="ProtNLM"/>
    </source>
</evidence>
<keyword evidence="2" id="KW-1185">Reference proteome</keyword>
<dbReference type="GO" id="GO:0043103">
    <property type="term" value="P:hypoxanthine salvage"/>
    <property type="evidence" value="ECO:0007669"/>
    <property type="project" value="TreeGrafter"/>
</dbReference>
<sequence length="130" mass="14766">MASESAMTHYIAALPYRDMIVGIRLDFPENRPLASLFEDVFQRARDDGFKITCHCDLCANHSLRHIAQALYQLGRDQTGLSYLYYTGESHTLEHTGVIHDAGIRIAIASDDPADVEDIWLNNNLYMLHEL</sequence>
<organism evidence="1 2">
    <name type="scientific">Aspergillus tamarii</name>
    <dbReference type="NCBI Taxonomy" id="41984"/>
    <lineage>
        <taxon>Eukaryota</taxon>
        <taxon>Fungi</taxon>
        <taxon>Dikarya</taxon>
        <taxon>Ascomycota</taxon>
        <taxon>Pezizomycotina</taxon>
        <taxon>Eurotiomycetes</taxon>
        <taxon>Eurotiomycetidae</taxon>
        <taxon>Eurotiales</taxon>
        <taxon>Aspergillaceae</taxon>
        <taxon>Aspergillus</taxon>
        <taxon>Aspergillus subgen. Circumdati</taxon>
    </lineage>
</organism>
<proteinExistence type="predicted"/>
<protein>
    <recommendedName>
        <fullName evidence="3">Adenosine deaminase domain-containing protein</fullName>
    </recommendedName>
</protein>
<dbReference type="PANTHER" id="PTHR43114">
    <property type="entry name" value="ADENINE DEAMINASE"/>
    <property type="match status" value="1"/>
</dbReference>
<dbReference type="PANTHER" id="PTHR43114:SF7">
    <property type="entry name" value="ADENOSINE DEAMINASE DOMAIN-CONTAINING PROTEIN"/>
    <property type="match status" value="1"/>
</dbReference>
<dbReference type="EMBL" id="ML738744">
    <property type="protein sequence ID" value="KAE8156842.1"/>
    <property type="molecule type" value="Genomic_DNA"/>
</dbReference>
<accession>A0A5N6UE72</accession>
<dbReference type="GO" id="GO:0000034">
    <property type="term" value="F:adenine deaminase activity"/>
    <property type="evidence" value="ECO:0007669"/>
    <property type="project" value="TreeGrafter"/>
</dbReference>
<dbReference type="Proteomes" id="UP000326950">
    <property type="component" value="Unassembled WGS sequence"/>
</dbReference>
<dbReference type="InterPro" id="IPR006330">
    <property type="entry name" value="Ado/ade_deaminase"/>
</dbReference>
<dbReference type="InterPro" id="IPR032466">
    <property type="entry name" value="Metal_Hydrolase"/>
</dbReference>
<gene>
    <name evidence="1" type="ORF">BDV40DRAFT_309271</name>
</gene>
<evidence type="ECO:0000313" key="2">
    <source>
        <dbReference type="Proteomes" id="UP000326950"/>
    </source>
</evidence>
<dbReference type="Gene3D" id="3.20.20.140">
    <property type="entry name" value="Metal-dependent hydrolases"/>
    <property type="match status" value="1"/>
</dbReference>
<dbReference type="AlphaFoldDB" id="A0A5N6UE72"/>
<dbReference type="GO" id="GO:0005829">
    <property type="term" value="C:cytosol"/>
    <property type="evidence" value="ECO:0007669"/>
    <property type="project" value="TreeGrafter"/>
</dbReference>
<reference evidence="1 2" key="1">
    <citation type="submission" date="2019-04" db="EMBL/GenBank/DDBJ databases">
        <title>Friends and foes A comparative genomics study of 23 Aspergillus species from section Flavi.</title>
        <authorList>
            <consortium name="DOE Joint Genome Institute"/>
            <person name="Kjaerbolling I."/>
            <person name="Vesth T."/>
            <person name="Frisvad J.C."/>
            <person name="Nybo J.L."/>
            <person name="Theobald S."/>
            <person name="Kildgaard S."/>
            <person name="Isbrandt T."/>
            <person name="Kuo A."/>
            <person name="Sato A."/>
            <person name="Lyhne E.K."/>
            <person name="Kogle M.E."/>
            <person name="Wiebenga A."/>
            <person name="Kun R.S."/>
            <person name="Lubbers R.J."/>
            <person name="Makela M.R."/>
            <person name="Barry K."/>
            <person name="Chovatia M."/>
            <person name="Clum A."/>
            <person name="Daum C."/>
            <person name="Haridas S."/>
            <person name="He G."/>
            <person name="LaButti K."/>
            <person name="Lipzen A."/>
            <person name="Mondo S."/>
            <person name="Riley R."/>
            <person name="Salamov A."/>
            <person name="Simmons B.A."/>
            <person name="Magnuson J.K."/>
            <person name="Henrissat B."/>
            <person name="Mortensen U.H."/>
            <person name="Larsen T.O."/>
            <person name="Devries R.P."/>
            <person name="Grigoriev I.V."/>
            <person name="Machida M."/>
            <person name="Baker S.E."/>
            <person name="Andersen M.R."/>
        </authorList>
    </citation>
    <scope>NUCLEOTIDE SEQUENCE [LARGE SCALE GENOMIC DNA]</scope>
    <source>
        <strain evidence="1 2">CBS 117626</strain>
    </source>
</reference>
<dbReference type="OrthoDB" id="272271at2759"/>
<name>A0A5N6UE72_ASPTM</name>
<dbReference type="GO" id="GO:0006146">
    <property type="term" value="P:adenine catabolic process"/>
    <property type="evidence" value="ECO:0007669"/>
    <property type="project" value="TreeGrafter"/>
</dbReference>
<dbReference type="SUPFAM" id="SSF51556">
    <property type="entry name" value="Metallo-dependent hydrolases"/>
    <property type="match status" value="1"/>
</dbReference>
<evidence type="ECO:0000313" key="1">
    <source>
        <dbReference type="EMBL" id="KAE8156842.1"/>
    </source>
</evidence>